<gene>
    <name evidence="2" type="ORF">PXEA_LOCUS8187</name>
</gene>
<feature type="compositionally biased region" description="Basic and acidic residues" evidence="1">
    <location>
        <begin position="225"/>
        <end position="265"/>
    </location>
</feature>
<organism evidence="2 3">
    <name type="scientific">Protopolystoma xenopodis</name>
    <dbReference type="NCBI Taxonomy" id="117903"/>
    <lineage>
        <taxon>Eukaryota</taxon>
        <taxon>Metazoa</taxon>
        <taxon>Spiralia</taxon>
        <taxon>Lophotrochozoa</taxon>
        <taxon>Platyhelminthes</taxon>
        <taxon>Monogenea</taxon>
        <taxon>Polyopisthocotylea</taxon>
        <taxon>Polystomatidea</taxon>
        <taxon>Polystomatidae</taxon>
        <taxon>Protopolystoma</taxon>
    </lineage>
</organism>
<feature type="compositionally biased region" description="Basic and acidic residues" evidence="1">
    <location>
        <begin position="333"/>
        <end position="348"/>
    </location>
</feature>
<dbReference type="Proteomes" id="UP000784294">
    <property type="component" value="Unassembled WGS sequence"/>
</dbReference>
<name>A0A448WLK8_9PLAT</name>
<protein>
    <submittedName>
        <fullName evidence="2">Uncharacterized protein</fullName>
    </submittedName>
</protein>
<feature type="compositionally biased region" description="Polar residues" evidence="1">
    <location>
        <begin position="11"/>
        <end position="23"/>
    </location>
</feature>
<accession>A0A448WLK8</accession>
<keyword evidence="3" id="KW-1185">Reference proteome</keyword>
<feature type="region of interest" description="Disordered" evidence="1">
    <location>
        <begin position="328"/>
        <end position="353"/>
    </location>
</feature>
<sequence>QPTNIVCRPTGRQNWPTPQSTVSRPERQPVTETHKLFLSPDKNDALGPPQDRLVYGSQCSQAGSALAECEKNIGRRCDREKERTAFEEKAIVIRNEGHCKAGLVESVKICPENPASSGENGHTPQRTRKGMMNERKNIKWELEKNSGSESEGETEVRDNEDMINVSKNINKEKRKPITHASEALMAEEASGISTCETRNNAKMQVPISIEHTETVDLITPRNLREKESRVEENKVEQKHHDIKKVGESMKREGDQPERRSVEKPPPEVVSSQMQARLVELFSHAEVVRMIASAATSAVLSSMAGWDRGDASPCCPNLEDVPVRRQEASAISLHSDRPDPAAFRPRDDWFASEPTSDRACAWSDRLSRRDSDIRLAEQQMQKPRDPQGLIAEDEKPKTDERIQVDTPIKWSDADEDERSPVECEKFGVESKEEDEIADLSVTSDIDDFLSSLNLALDIDRAEYTTLVATRGPTNFGSLRKVSPKLFAVLHS</sequence>
<proteinExistence type="predicted"/>
<feature type="compositionally biased region" description="Basic and acidic residues" evidence="1">
    <location>
        <begin position="24"/>
        <end position="35"/>
    </location>
</feature>
<evidence type="ECO:0000313" key="3">
    <source>
        <dbReference type="Proteomes" id="UP000784294"/>
    </source>
</evidence>
<feature type="non-terminal residue" evidence="2">
    <location>
        <position position="1"/>
    </location>
</feature>
<dbReference type="AlphaFoldDB" id="A0A448WLK8"/>
<feature type="region of interest" description="Disordered" evidence="1">
    <location>
        <begin position="1"/>
        <end position="49"/>
    </location>
</feature>
<comment type="caution">
    <text evidence="2">The sequence shown here is derived from an EMBL/GenBank/DDBJ whole genome shotgun (WGS) entry which is preliminary data.</text>
</comment>
<reference evidence="2" key="1">
    <citation type="submission" date="2018-11" db="EMBL/GenBank/DDBJ databases">
        <authorList>
            <consortium name="Pathogen Informatics"/>
        </authorList>
    </citation>
    <scope>NUCLEOTIDE SEQUENCE</scope>
</reference>
<feature type="region of interest" description="Disordered" evidence="1">
    <location>
        <begin position="225"/>
        <end position="269"/>
    </location>
</feature>
<evidence type="ECO:0000313" key="2">
    <source>
        <dbReference type="EMBL" id="VEL14747.1"/>
    </source>
</evidence>
<dbReference type="EMBL" id="CAAALY010022200">
    <property type="protein sequence ID" value="VEL14747.1"/>
    <property type="molecule type" value="Genomic_DNA"/>
</dbReference>
<evidence type="ECO:0000256" key="1">
    <source>
        <dbReference type="SAM" id="MobiDB-lite"/>
    </source>
</evidence>
<feature type="region of interest" description="Disordered" evidence="1">
    <location>
        <begin position="375"/>
        <end position="399"/>
    </location>
</feature>